<feature type="transmembrane region" description="Helical" evidence="9">
    <location>
        <begin position="278"/>
        <end position="311"/>
    </location>
</feature>
<name>A0ABM8WFT4_9BURK</name>
<dbReference type="PANTHER" id="PTHR42770:SF4">
    <property type="entry name" value="ARGININE_ORNITHINE ANTIPORTER-RELATED"/>
    <property type="match status" value="1"/>
</dbReference>
<evidence type="ECO:0000256" key="4">
    <source>
        <dbReference type="ARBA" id="ARBA00022475"/>
    </source>
</evidence>
<feature type="transmembrane region" description="Helical" evidence="9">
    <location>
        <begin position="331"/>
        <end position="352"/>
    </location>
</feature>
<feature type="transmembrane region" description="Helical" evidence="9">
    <location>
        <begin position="234"/>
        <end position="258"/>
    </location>
</feature>
<evidence type="ECO:0000256" key="2">
    <source>
        <dbReference type="ARBA" id="ARBA00008220"/>
    </source>
</evidence>
<feature type="transmembrane region" description="Helical" evidence="9">
    <location>
        <begin position="87"/>
        <end position="108"/>
    </location>
</feature>
<dbReference type="InterPro" id="IPR004754">
    <property type="entry name" value="Amino_acid_antiprt"/>
</dbReference>
<keyword evidence="4" id="KW-1003">Cell membrane</keyword>
<evidence type="ECO:0000313" key="11">
    <source>
        <dbReference type="Proteomes" id="UP000721236"/>
    </source>
</evidence>
<dbReference type="Proteomes" id="UP000721236">
    <property type="component" value="Unassembled WGS sequence"/>
</dbReference>
<comment type="subcellular location">
    <subcellularLocation>
        <location evidence="1">Cell membrane</location>
        <topology evidence="1">Multi-pass membrane protein</topology>
    </subcellularLocation>
</comment>
<organism evidence="10 11">
    <name type="scientific">Cupriavidus respiraculi</name>
    <dbReference type="NCBI Taxonomy" id="195930"/>
    <lineage>
        <taxon>Bacteria</taxon>
        <taxon>Pseudomonadati</taxon>
        <taxon>Pseudomonadota</taxon>
        <taxon>Betaproteobacteria</taxon>
        <taxon>Burkholderiales</taxon>
        <taxon>Burkholderiaceae</taxon>
        <taxon>Cupriavidus</taxon>
    </lineage>
</organism>
<keyword evidence="6" id="KW-0029">Amino-acid transport</keyword>
<dbReference type="InterPro" id="IPR002293">
    <property type="entry name" value="AA/rel_permease1"/>
</dbReference>
<dbReference type="EMBL" id="CAJZAH010000001">
    <property type="protein sequence ID" value="CAG9165973.1"/>
    <property type="molecule type" value="Genomic_DNA"/>
</dbReference>
<keyword evidence="3" id="KW-0813">Transport</keyword>
<feature type="transmembrane region" description="Helical" evidence="9">
    <location>
        <begin position="38"/>
        <end position="59"/>
    </location>
</feature>
<dbReference type="PANTHER" id="PTHR42770">
    <property type="entry name" value="AMINO ACID TRANSPORTER-RELATED"/>
    <property type="match status" value="1"/>
</dbReference>
<comment type="similarity">
    <text evidence="2">Belongs to the amino acid-polyamine-organocation (APC) superfamily. Basic amino acid/polyamine antiporter (APA) (TC 2.A.3.2) family.</text>
</comment>
<feature type="transmembrane region" description="Helical" evidence="9">
    <location>
        <begin position="128"/>
        <end position="146"/>
    </location>
</feature>
<sequence length="477" mass="50916">MAEPASGQKLSLMALTAMVVGSMVGAGIFSLPRTFGGATGPFGAIIAWCIAGAGMYTLARVFQSLAQRKPDLDAGVYAYARAGFGRYLGFLSAFGYWISSCIGNVSYWVLIKSTLGAFFPVFGDGNTVVAIAVASVGIWAFHFMILRGVQQAAFINTVVTIAKVVPILVFIVILAFAFEADQFRANFYGGEDMPAQGLFEQVRLTMMVTVFVFIGIEGASVYSRYAAKRSDVGVATLLGFGGVLLLLVLVTLLPYAVLPRVEIAGMRQPSMAAVLEAVVGPWGAVFVSAGLLISVLGAYLAWSLICAEVLFTAAKTDDMPRVFARENANKVPVAALWLTNIVVQLLVISTYWSTDAFALMLGLTSSMSLIPYLLVAAYAVKLTRSGEGYTAGEPAIRRDLLLAALATFYTVFLVFAGGLRYVLLSALLYAPGTLLYFWASREQRIRPFTGAELVIFIVAVIGFVAAVAGLVTGRLTI</sequence>
<reference evidence="10 11" key="1">
    <citation type="submission" date="2021-08" db="EMBL/GenBank/DDBJ databases">
        <authorList>
            <person name="Peeters C."/>
        </authorList>
    </citation>
    <scope>NUCLEOTIDE SEQUENCE [LARGE SCALE GENOMIC DNA]</scope>
    <source>
        <strain evidence="10 11">LMG 21510</strain>
    </source>
</reference>
<feature type="transmembrane region" description="Helical" evidence="9">
    <location>
        <begin position="153"/>
        <end position="178"/>
    </location>
</feature>
<dbReference type="NCBIfam" id="TIGR00905">
    <property type="entry name" value="2A0302"/>
    <property type="match status" value="1"/>
</dbReference>
<feature type="transmembrane region" description="Helical" evidence="9">
    <location>
        <begin position="12"/>
        <end position="32"/>
    </location>
</feature>
<accession>A0ABM8WFT4</accession>
<dbReference type="Pfam" id="PF13520">
    <property type="entry name" value="AA_permease_2"/>
    <property type="match status" value="1"/>
</dbReference>
<evidence type="ECO:0000313" key="10">
    <source>
        <dbReference type="EMBL" id="CAG9165973.1"/>
    </source>
</evidence>
<dbReference type="Gene3D" id="1.20.1740.10">
    <property type="entry name" value="Amino acid/polyamine transporter I"/>
    <property type="match status" value="1"/>
</dbReference>
<feature type="transmembrane region" description="Helical" evidence="9">
    <location>
        <begin position="400"/>
        <end position="416"/>
    </location>
</feature>
<keyword evidence="5 9" id="KW-0812">Transmembrane</keyword>
<protein>
    <submittedName>
        <fullName evidence="10">Arginine/ornithine antiporter</fullName>
    </submittedName>
</protein>
<keyword evidence="8 9" id="KW-0472">Membrane</keyword>
<dbReference type="PIRSF" id="PIRSF006060">
    <property type="entry name" value="AA_transporter"/>
    <property type="match status" value="1"/>
</dbReference>
<gene>
    <name evidence="10" type="primary">arcD_1</name>
    <name evidence="10" type="ORF">LMG21510_00255</name>
</gene>
<feature type="transmembrane region" description="Helical" evidence="9">
    <location>
        <begin position="422"/>
        <end position="439"/>
    </location>
</feature>
<feature type="transmembrane region" description="Helical" evidence="9">
    <location>
        <begin position="451"/>
        <end position="471"/>
    </location>
</feature>
<evidence type="ECO:0000256" key="8">
    <source>
        <dbReference type="ARBA" id="ARBA00023136"/>
    </source>
</evidence>
<comment type="caution">
    <text evidence="10">The sequence shown here is derived from an EMBL/GenBank/DDBJ whole genome shotgun (WGS) entry which is preliminary data.</text>
</comment>
<proteinExistence type="inferred from homology"/>
<evidence type="ECO:0000256" key="6">
    <source>
        <dbReference type="ARBA" id="ARBA00022970"/>
    </source>
</evidence>
<evidence type="ECO:0000256" key="5">
    <source>
        <dbReference type="ARBA" id="ARBA00022692"/>
    </source>
</evidence>
<evidence type="ECO:0000256" key="7">
    <source>
        <dbReference type="ARBA" id="ARBA00022989"/>
    </source>
</evidence>
<dbReference type="RefSeq" id="WP_222205637.1">
    <property type="nucleotide sequence ID" value="NZ_CAJZAH010000001.1"/>
</dbReference>
<evidence type="ECO:0000256" key="1">
    <source>
        <dbReference type="ARBA" id="ARBA00004651"/>
    </source>
</evidence>
<dbReference type="InterPro" id="IPR050367">
    <property type="entry name" value="APC_superfamily"/>
</dbReference>
<feature type="transmembrane region" description="Helical" evidence="9">
    <location>
        <begin position="202"/>
        <end position="222"/>
    </location>
</feature>
<feature type="transmembrane region" description="Helical" evidence="9">
    <location>
        <begin position="358"/>
        <end position="380"/>
    </location>
</feature>
<keyword evidence="7 9" id="KW-1133">Transmembrane helix</keyword>
<evidence type="ECO:0000256" key="9">
    <source>
        <dbReference type="SAM" id="Phobius"/>
    </source>
</evidence>
<keyword evidence="11" id="KW-1185">Reference proteome</keyword>
<evidence type="ECO:0000256" key="3">
    <source>
        <dbReference type="ARBA" id="ARBA00022448"/>
    </source>
</evidence>